<evidence type="ECO:0000256" key="1">
    <source>
        <dbReference type="SAM" id="MobiDB-lite"/>
    </source>
</evidence>
<reference evidence="2" key="1">
    <citation type="submission" date="2021-01" db="EMBL/GenBank/DDBJ databases">
        <authorList>
            <person name="Corre E."/>
            <person name="Pelletier E."/>
            <person name="Niang G."/>
            <person name="Scheremetjew M."/>
            <person name="Finn R."/>
            <person name="Kale V."/>
            <person name="Holt S."/>
            <person name="Cochrane G."/>
            <person name="Meng A."/>
            <person name="Brown T."/>
            <person name="Cohen L."/>
        </authorList>
    </citation>
    <scope>NUCLEOTIDE SEQUENCE</scope>
    <source>
        <strain evidence="2">Pbaha01</strain>
    </source>
</reference>
<protein>
    <submittedName>
        <fullName evidence="2">Uncharacterized protein</fullName>
    </submittedName>
</protein>
<organism evidence="2">
    <name type="scientific">Pyrodinium bahamense</name>
    <dbReference type="NCBI Taxonomy" id="73915"/>
    <lineage>
        <taxon>Eukaryota</taxon>
        <taxon>Sar</taxon>
        <taxon>Alveolata</taxon>
        <taxon>Dinophyceae</taxon>
        <taxon>Gonyaulacales</taxon>
        <taxon>Pyrocystaceae</taxon>
        <taxon>Pyrodinium</taxon>
    </lineage>
</organism>
<dbReference type="EMBL" id="HBEG01019990">
    <property type="protein sequence ID" value="CAD8356723.1"/>
    <property type="molecule type" value="Transcribed_RNA"/>
</dbReference>
<feature type="compositionally biased region" description="Pro residues" evidence="1">
    <location>
        <begin position="8"/>
        <end position="17"/>
    </location>
</feature>
<sequence>MDGHAEAPPAPLPPAPVPGEASRQRLAKRTSQWPGEAAAAALERAELRRAWGSGREEARLRTELADAEATGKLQVVTAHFPGSAAQLLEAGQPVESTWTKVVTRFGGGRASISLQFVLKPRKDDGTDDTDAGGGPAPERLWHFLVRARELSRTTSGTDEDERHWAARLVLGTSGAGGTELRWAAVAAVHDHRALWPACREAHAAHALAGEDPALEALRVGGVLTWDVAVAVRDAGAPVEGWRQDLGSCC</sequence>
<dbReference type="AlphaFoldDB" id="A0A7S0A9R1"/>
<feature type="region of interest" description="Disordered" evidence="1">
    <location>
        <begin position="1"/>
        <end position="35"/>
    </location>
</feature>
<evidence type="ECO:0000313" key="2">
    <source>
        <dbReference type="EMBL" id="CAD8356723.1"/>
    </source>
</evidence>
<accession>A0A7S0A9R1</accession>
<gene>
    <name evidence="2" type="ORF">PBAH0796_LOCUS12090</name>
</gene>
<proteinExistence type="predicted"/>
<name>A0A7S0A9R1_9DINO</name>